<comment type="caution">
    <text evidence="5">The sequence shown here is derived from an EMBL/GenBank/DDBJ whole genome shotgun (WGS) entry which is preliminary data.</text>
</comment>
<gene>
    <name evidence="5" type="ORF">UA18_01210</name>
</gene>
<dbReference type="InterPro" id="IPR011711">
    <property type="entry name" value="GntR_C"/>
</dbReference>
<dbReference type="InterPro" id="IPR036388">
    <property type="entry name" value="WH-like_DNA-bd_sf"/>
</dbReference>
<dbReference type="SMART" id="SM00895">
    <property type="entry name" value="FCD"/>
    <property type="match status" value="1"/>
</dbReference>
<dbReference type="Gene3D" id="1.20.120.530">
    <property type="entry name" value="GntR ligand-binding domain-like"/>
    <property type="match status" value="1"/>
</dbReference>
<feature type="domain" description="GntR C-terminal" evidence="4">
    <location>
        <begin position="34"/>
        <end position="155"/>
    </location>
</feature>
<evidence type="ECO:0000256" key="3">
    <source>
        <dbReference type="ARBA" id="ARBA00023163"/>
    </source>
</evidence>
<dbReference type="AlphaFoldDB" id="A0ABD7LGQ2"/>
<accession>A0ABD7LGQ2</accession>
<evidence type="ECO:0000313" key="5">
    <source>
        <dbReference type="EMBL" id="SAK15279.1"/>
    </source>
</evidence>
<dbReference type="SUPFAM" id="SSF48008">
    <property type="entry name" value="GntR ligand-binding domain-like"/>
    <property type="match status" value="1"/>
</dbReference>
<sequence>MREAIQRLEQEGLLETRKNRGAVVKSLSRHDVEEIYHLRMLLESDAIHRSVNHLDDDVITQAERADLLLGEATSAERQGALNREFHQILYLPCRNSRQPEMICALRGQIERYERLQHRLLSDTTAFQEEHVAILDACRQRKADAARSMTVSHLESAKDIGMKLVRN</sequence>
<keyword evidence="2" id="KW-0238">DNA-binding</keyword>
<name>A0ABD7LGQ2_9BURK</name>
<dbReference type="Proteomes" id="UP000196218">
    <property type="component" value="Unassembled WGS sequence"/>
</dbReference>
<dbReference type="Gene3D" id="1.10.10.10">
    <property type="entry name" value="Winged helix-like DNA-binding domain superfamily/Winged helix DNA-binding domain"/>
    <property type="match status" value="1"/>
</dbReference>
<dbReference type="InterPro" id="IPR008920">
    <property type="entry name" value="TF_FadR/GntR_C"/>
</dbReference>
<protein>
    <submittedName>
        <fullName evidence="5">GntR family transcriptional regulator</fullName>
    </submittedName>
</protein>
<dbReference type="PANTHER" id="PTHR43537:SF41">
    <property type="entry name" value="TRANSCRIPTIONAL REGULATORY PROTEIN"/>
    <property type="match status" value="1"/>
</dbReference>
<evidence type="ECO:0000259" key="4">
    <source>
        <dbReference type="SMART" id="SM00895"/>
    </source>
</evidence>
<dbReference type="InterPro" id="IPR036390">
    <property type="entry name" value="WH_DNA-bd_sf"/>
</dbReference>
<dbReference type="SUPFAM" id="SSF46785">
    <property type="entry name" value="Winged helix' DNA-binding domain"/>
    <property type="match status" value="1"/>
</dbReference>
<reference evidence="5 6" key="1">
    <citation type="submission" date="2016-04" db="EMBL/GenBank/DDBJ databases">
        <authorList>
            <person name="Peeters C."/>
        </authorList>
    </citation>
    <scope>NUCLEOTIDE SEQUENCE [LARGE SCALE GENOMIC DNA]</scope>
    <source>
        <strain evidence="5">LMG 29311</strain>
    </source>
</reference>
<organism evidence="5 6">
    <name type="scientific">Burkholderia multivorans</name>
    <dbReference type="NCBI Taxonomy" id="87883"/>
    <lineage>
        <taxon>Bacteria</taxon>
        <taxon>Pseudomonadati</taxon>
        <taxon>Pseudomonadota</taxon>
        <taxon>Betaproteobacteria</taxon>
        <taxon>Burkholderiales</taxon>
        <taxon>Burkholderiaceae</taxon>
        <taxon>Burkholderia</taxon>
        <taxon>Burkholderia cepacia complex</taxon>
    </lineage>
</organism>
<proteinExistence type="predicted"/>
<evidence type="ECO:0000256" key="1">
    <source>
        <dbReference type="ARBA" id="ARBA00023015"/>
    </source>
</evidence>
<dbReference type="Pfam" id="PF07729">
    <property type="entry name" value="FCD"/>
    <property type="match status" value="1"/>
</dbReference>
<dbReference type="PANTHER" id="PTHR43537">
    <property type="entry name" value="TRANSCRIPTIONAL REGULATOR, GNTR FAMILY"/>
    <property type="match status" value="1"/>
</dbReference>
<dbReference type="GO" id="GO:0003677">
    <property type="term" value="F:DNA binding"/>
    <property type="evidence" value="ECO:0007669"/>
    <property type="project" value="UniProtKB-KW"/>
</dbReference>
<keyword evidence="3" id="KW-0804">Transcription</keyword>
<dbReference type="RefSeq" id="WP_244143402.1">
    <property type="nucleotide sequence ID" value="NZ_CADFGW010000012.1"/>
</dbReference>
<dbReference type="EMBL" id="FKJW01000003">
    <property type="protein sequence ID" value="SAK15279.1"/>
    <property type="molecule type" value="Genomic_DNA"/>
</dbReference>
<evidence type="ECO:0000313" key="6">
    <source>
        <dbReference type="Proteomes" id="UP000196218"/>
    </source>
</evidence>
<keyword evidence="1" id="KW-0805">Transcription regulation</keyword>
<evidence type="ECO:0000256" key="2">
    <source>
        <dbReference type="ARBA" id="ARBA00023125"/>
    </source>
</evidence>